<evidence type="ECO:0000313" key="2">
    <source>
        <dbReference type="EMBL" id="KAG2898522.1"/>
    </source>
</evidence>
<evidence type="ECO:0000313" key="4">
    <source>
        <dbReference type="EMBL" id="KAG2974076.1"/>
    </source>
</evidence>
<reference evidence="6 7" key="1">
    <citation type="submission" date="2018-01" db="EMBL/GenBank/DDBJ databases">
        <title>Draft genome of the strawberry crown rot pathogen Phytophthora cactorum.</title>
        <authorList>
            <person name="Armitage A.D."/>
            <person name="Lysoe E."/>
            <person name="Nellist C.F."/>
            <person name="Harrison R.J."/>
            <person name="Brurberg M.B."/>
        </authorList>
    </citation>
    <scope>NUCLEOTIDE SEQUENCE [LARGE SCALE GENOMIC DNA]</scope>
    <source>
        <strain evidence="6 7">10300</strain>
    </source>
</reference>
<dbReference type="EMBL" id="RCMI01000762">
    <property type="protein sequence ID" value="KAG2898522.1"/>
    <property type="molecule type" value="Genomic_DNA"/>
</dbReference>
<dbReference type="AlphaFoldDB" id="A0A329RZ72"/>
<reference evidence="1" key="2">
    <citation type="submission" date="2018-10" db="EMBL/GenBank/DDBJ databases">
        <title>Effector identification in a new, highly contiguous assembly of the strawberry crown rot pathogen Phytophthora cactorum.</title>
        <authorList>
            <person name="Armitage A.D."/>
            <person name="Nellist C.F."/>
            <person name="Bates H."/>
            <person name="Vickerstaff R.J."/>
            <person name="Harrison R.J."/>
        </authorList>
    </citation>
    <scope>NUCLEOTIDE SEQUENCE</scope>
    <source>
        <strain evidence="1">15-7</strain>
        <strain evidence="2">4032</strain>
        <strain evidence="3">4040</strain>
        <strain evidence="4">P415</strain>
        <strain evidence="5">P421</strain>
    </source>
</reference>
<dbReference type="EMBL" id="RCMG01000536">
    <property type="protein sequence ID" value="KAG2852527.1"/>
    <property type="molecule type" value="Genomic_DNA"/>
</dbReference>
<gene>
    <name evidence="6" type="ORF">PC110_g14007</name>
    <name evidence="1" type="ORF">PC113_g14939</name>
    <name evidence="2" type="ORF">PC115_g16818</name>
    <name evidence="3" type="ORF">PC117_g18481</name>
    <name evidence="4" type="ORF">PC118_g14751</name>
    <name evidence="5" type="ORF">PC129_g13451</name>
</gene>
<keyword evidence="7" id="KW-1185">Reference proteome</keyword>
<dbReference type="OrthoDB" id="10418984at2759"/>
<evidence type="ECO:0000313" key="3">
    <source>
        <dbReference type="EMBL" id="KAG2913879.1"/>
    </source>
</evidence>
<sequence>MEEVIVKTEDVVAIPAVVPETVFEGHDSPFNANEVDRAIASATMRQQALTKSREEELEADFSGSVLERERRSLFTAML</sequence>
<dbReference type="Proteomes" id="UP000760860">
    <property type="component" value="Unassembled WGS sequence"/>
</dbReference>
<dbReference type="EMBL" id="RCMK01000749">
    <property type="protein sequence ID" value="KAG2913879.1"/>
    <property type="molecule type" value="Genomic_DNA"/>
</dbReference>
<dbReference type="Proteomes" id="UP000736787">
    <property type="component" value="Unassembled WGS sequence"/>
</dbReference>
<protein>
    <submittedName>
        <fullName evidence="6">Uncharacterized protein</fullName>
    </submittedName>
</protein>
<accession>A0A329RZ72</accession>
<dbReference type="EMBL" id="MJFZ01000416">
    <property type="protein sequence ID" value="RAW29630.1"/>
    <property type="molecule type" value="Genomic_DNA"/>
</dbReference>
<dbReference type="EMBL" id="RCMV01000540">
    <property type="protein sequence ID" value="KAG3215679.1"/>
    <property type="molecule type" value="Genomic_DNA"/>
</dbReference>
<evidence type="ECO:0000313" key="1">
    <source>
        <dbReference type="EMBL" id="KAG2852527.1"/>
    </source>
</evidence>
<dbReference type="Proteomes" id="UP000774804">
    <property type="component" value="Unassembled WGS sequence"/>
</dbReference>
<evidence type="ECO:0000313" key="7">
    <source>
        <dbReference type="Proteomes" id="UP000251314"/>
    </source>
</evidence>
<organism evidence="6 7">
    <name type="scientific">Phytophthora cactorum</name>
    <dbReference type="NCBI Taxonomy" id="29920"/>
    <lineage>
        <taxon>Eukaryota</taxon>
        <taxon>Sar</taxon>
        <taxon>Stramenopiles</taxon>
        <taxon>Oomycota</taxon>
        <taxon>Peronosporomycetes</taxon>
        <taxon>Peronosporales</taxon>
        <taxon>Peronosporaceae</taxon>
        <taxon>Phytophthora</taxon>
    </lineage>
</organism>
<proteinExistence type="predicted"/>
<dbReference type="EMBL" id="RCML01000549">
    <property type="protein sequence ID" value="KAG2974076.1"/>
    <property type="molecule type" value="Genomic_DNA"/>
</dbReference>
<evidence type="ECO:0000313" key="5">
    <source>
        <dbReference type="EMBL" id="KAG3215679.1"/>
    </source>
</evidence>
<dbReference type="Proteomes" id="UP000735874">
    <property type="component" value="Unassembled WGS sequence"/>
</dbReference>
<dbReference type="VEuPathDB" id="FungiDB:PC110_g14007"/>
<name>A0A329RZ72_9STRA</name>
<dbReference type="Proteomes" id="UP000697107">
    <property type="component" value="Unassembled WGS sequence"/>
</dbReference>
<evidence type="ECO:0000313" key="6">
    <source>
        <dbReference type="EMBL" id="RAW29630.1"/>
    </source>
</evidence>
<comment type="caution">
    <text evidence="6">The sequence shown here is derived from an EMBL/GenBank/DDBJ whole genome shotgun (WGS) entry which is preliminary data.</text>
</comment>
<dbReference type="Proteomes" id="UP000251314">
    <property type="component" value="Unassembled WGS sequence"/>
</dbReference>